<feature type="compositionally biased region" description="Basic and acidic residues" evidence="9">
    <location>
        <begin position="156"/>
        <end position="170"/>
    </location>
</feature>
<dbReference type="GO" id="GO:0008233">
    <property type="term" value="F:peptidase activity"/>
    <property type="evidence" value="ECO:0007669"/>
    <property type="project" value="UniProtKB-KW"/>
</dbReference>
<name>A0A0S7WN87_UNCT6</name>
<dbReference type="GO" id="GO:0003697">
    <property type="term" value="F:single-stranded DNA binding"/>
    <property type="evidence" value="ECO:0007669"/>
    <property type="project" value="InterPro"/>
</dbReference>
<keyword evidence="6" id="KW-0238">DNA-binding</keyword>
<protein>
    <recommendedName>
        <fullName evidence="8">Abasic site processing protein</fullName>
        <ecNumber evidence="8">3.4.-.-</ecNumber>
    </recommendedName>
</protein>
<keyword evidence="7" id="KW-0456">Lyase</keyword>
<keyword evidence="5" id="KW-0190">Covalent protein-DNA linkage</keyword>
<reference evidence="10 11" key="1">
    <citation type="journal article" date="2015" name="Microbiome">
        <title>Genomic resolution of linkages in carbon, nitrogen, and sulfur cycling among widespread estuary sediment bacteria.</title>
        <authorList>
            <person name="Baker B.J."/>
            <person name="Lazar C.S."/>
            <person name="Teske A.P."/>
            <person name="Dick G.J."/>
        </authorList>
    </citation>
    <scope>NUCLEOTIDE SEQUENCE [LARGE SCALE GENOMIC DNA]</scope>
    <source>
        <strain evidence="10">DG_24</strain>
    </source>
</reference>
<dbReference type="AlphaFoldDB" id="A0A0S7WN87"/>
<dbReference type="STRING" id="1703770.AMJ39_09585"/>
<sequence length="252" mass="28697">MCGRFTQKSERRVISLEFYIQDFISDVLVSYNVAPGQDAGIIISDDKNRYIRYRWGLVPFWAKDPTIGNRMINARAETVTEKPSFKRAFSARRCLVPADGFYEWKKEGTYKTPFYIHLTSKSPMSFAGLWETWYQKDSKSGAPGEPQLKTGSVRPGQEKPGADDSSHPEPLHTFTIITTEANEKLSELHDRMPVIIPPEKRELWLNREADLGQVQELLVPLKSSEIEFYEVSRIVNSPKNNVPACIEPAAPD</sequence>
<dbReference type="SUPFAM" id="SSF143081">
    <property type="entry name" value="BB1717-like"/>
    <property type="match status" value="1"/>
</dbReference>
<evidence type="ECO:0000313" key="10">
    <source>
        <dbReference type="EMBL" id="KPJ51610.1"/>
    </source>
</evidence>
<evidence type="ECO:0000256" key="4">
    <source>
        <dbReference type="ARBA" id="ARBA00022801"/>
    </source>
</evidence>
<evidence type="ECO:0000256" key="3">
    <source>
        <dbReference type="ARBA" id="ARBA00022763"/>
    </source>
</evidence>
<gene>
    <name evidence="10" type="ORF">AMJ39_09585</name>
</gene>
<dbReference type="PANTHER" id="PTHR13604">
    <property type="entry name" value="DC12-RELATED"/>
    <property type="match status" value="1"/>
</dbReference>
<proteinExistence type="inferred from homology"/>
<dbReference type="PANTHER" id="PTHR13604:SF0">
    <property type="entry name" value="ABASIC SITE PROCESSING PROTEIN HMCES"/>
    <property type="match status" value="1"/>
</dbReference>
<evidence type="ECO:0000256" key="6">
    <source>
        <dbReference type="ARBA" id="ARBA00023125"/>
    </source>
</evidence>
<organism evidence="10 11">
    <name type="scientific">candidate division TA06 bacterium DG_24</name>
    <dbReference type="NCBI Taxonomy" id="1703770"/>
    <lineage>
        <taxon>Bacteria</taxon>
        <taxon>Bacteria division TA06</taxon>
    </lineage>
</organism>
<dbReference type="InterPro" id="IPR036590">
    <property type="entry name" value="SRAP-like"/>
</dbReference>
<dbReference type="InterPro" id="IPR003738">
    <property type="entry name" value="SRAP"/>
</dbReference>
<evidence type="ECO:0000256" key="9">
    <source>
        <dbReference type="SAM" id="MobiDB-lite"/>
    </source>
</evidence>
<keyword evidence="4 8" id="KW-0378">Hydrolase</keyword>
<evidence type="ECO:0000256" key="5">
    <source>
        <dbReference type="ARBA" id="ARBA00023124"/>
    </source>
</evidence>
<comment type="caution">
    <text evidence="10">The sequence shown here is derived from an EMBL/GenBank/DDBJ whole genome shotgun (WGS) entry which is preliminary data.</text>
</comment>
<dbReference type="Proteomes" id="UP000052008">
    <property type="component" value="Unassembled WGS sequence"/>
</dbReference>
<dbReference type="EMBL" id="LIZS01000109">
    <property type="protein sequence ID" value="KPJ51610.1"/>
    <property type="molecule type" value="Genomic_DNA"/>
</dbReference>
<evidence type="ECO:0000256" key="2">
    <source>
        <dbReference type="ARBA" id="ARBA00022670"/>
    </source>
</evidence>
<accession>A0A0S7WN87</accession>
<evidence type="ECO:0000256" key="7">
    <source>
        <dbReference type="ARBA" id="ARBA00023239"/>
    </source>
</evidence>
<comment type="similarity">
    <text evidence="1 8">Belongs to the SOS response-associated peptidase family.</text>
</comment>
<feature type="region of interest" description="Disordered" evidence="9">
    <location>
        <begin position="137"/>
        <end position="170"/>
    </location>
</feature>
<dbReference type="EC" id="3.4.-.-" evidence="8"/>
<dbReference type="GO" id="GO:0006508">
    <property type="term" value="P:proteolysis"/>
    <property type="evidence" value="ECO:0007669"/>
    <property type="project" value="UniProtKB-KW"/>
</dbReference>
<keyword evidence="2 8" id="KW-0645">Protease</keyword>
<evidence type="ECO:0000313" key="11">
    <source>
        <dbReference type="Proteomes" id="UP000052008"/>
    </source>
</evidence>
<dbReference type="Pfam" id="PF02586">
    <property type="entry name" value="SRAP"/>
    <property type="match status" value="1"/>
</dbReference>
<evidence type="ECO:0000256" key="1">
    <source>
        <dbReference type="ARBA" id="ARBA00008136"/>
    </source>
</evidence>
<dbReference type="Gene3D" id="3.90.1680.10">
    <property type="entry name" value="SOS response associated peptidase-like"/>
    <property type="match status" value="1"/>
</dbReference>
<dbReference type="PATRIC" id="fig|1703770.3.peg.1381"/>
<dbReference type="GO" id="GO:0106300">
    <property type="term" value="P:protein-DNA covalent cross-linking repair"/>
    <property type="evidence" value="ECO:0007669"/>
    <property type="project" value="InterPro"/>
</dbReference>
<dbReference type="GO" id="GO:0016829">
    <property type="term" value="F:lyase activity"/>
    <property type="evidence" value="ECO:0007669"/>
    <property type="project" value="UniProtKB-KW"/>
</dbReference>
<keyword evidence="3" id="KW-0227">DNA damage</keyword>
<evidence type="ECO:0000256" key="8">
    <source>
        <dbReference type="RuleBase" id="RU364100"/>
    </source>
</evidence>